<dbReference type="Gene3D" id="3.30.1300.10">
    <property type="entry name" value="Pantoate-beta-alanine ligase, C-terminal domain"/>
    <property type="match status" value="1"/>
</dbReference>
<evidence type="ECO:0000256" key="10">
    <source>
        <dbReference type="ARBA" id="ARBA00032806"/>
    </source>
</evidence>
<dbReference type="FunFam" id="3.40.50.620:FF:000013">
    <property type="entry name" value="Pantothenate synthetase"/>
    <property type="match status" value="1"/>
</dbReference>
<keyword evidence="6" id="KW-0566">Pantothenate biosynthesis</keyword>
<dbReference type="CDD" id="cd00560">
    <property type="entry name" value="PanC"/>
    <property type="match status" value="1"/>
</dbReference>
<keyword evidence="13" id="KW-1185">Reference proteome</keyword>
<dbReference type="OrthoDB" id="2020436at2759"/>
<dbReference type="PANTHER" id="PTHR21299:SF1">
    <property type="entry name" value="PANTOATE--BETA-ALANINE LIGASE"/>
    <property type="match status" value="1"/>
</dbReference>
<proteinExistence type="inferred from homology"/>
<evidence type="ECO:0000313" key="12">
    <source>
        <dbReference type="EMBL" id="EJK69375.1"/>
    </source>
</evidence>
<comment type="catalytic activity">
    <reaction evidence="11">
        <text>(R)-pantoate + beta-alanine + ATP = (R)-pantothenate + AMP + diphosphate + H(+)</text>
        <dbReference type="Rhea" id="RHEA:10912"/>
        <dbReference type="ChEBI" id="CHEBI:15378"/>
        <dbReference type="ChEBI" id="CHEBI:15980"/>
        <dbReference type="ChEBI" id="CHEBI:29032"/>
        <dbReference type="ChEBI" id="CHEBI:30616"/>
        <dbReference type="ChEBI" id="CHEBI:33019"/>
        <dbReference type="ChEBI" id="CHEBI:57966"/>
        <dbReference type="ChEBI" id="CHEBI:456215"/>
        <dbReference type="EC" id="6.3.2.1"/>
    </reaction>
</comment>
<dbReference type="eggNOG" id="KOG3042">
    <property type="taxonomic scope" value="Eukaryota"/>
</dbReference>
<dbReference type="InterPro" id="IPR042176">
    <property type="entry name" value="Pantoate_ligase_C"/>
</dbReference>
<keyword evidence="7" id="KW-0547">Nucleotide-binding</keyword>
<keyword evidence="5" id="KW-0436">Ligase</keyword>
<dbReference type="InterPro" id="IPR003721">
    <property type="entry name" value="Pantoate_ligase"/>
</dbReference>
<keyword evidence="8" id="KW-0067">ATP-binding</keyword>
<dbReference type="Proteomes" id="UP000266841">
    <property type="component" value="Unassembled WGS sequence"/>
</dbReference>
<dbReference type="GO" id="GO:0005524">
    <property type="term" value="F:ATP binding"/>
    <property type="evidence" value="ECO:0007669"/>
    <property type="project" value="UniProtKB-KW"/>
</dbReference>
<evidence type="ECO:0000256" key="5">
    <source>
        <dbReference type="ARBA" id="ARBA00022598"/>
    </source>
</evidence>
<evidence type="ECO:0000313" key="13">
    <source>
        <dbReference type="Proteomes" id="UP000266841"/>
    </source>
</evidence>
<name>K0SVB4_THAOC</name>
<dbReference type="HAMAP" id="MF_00158">
    <property type="entry name" value="PanC"/>
    <property type="match status" value="1"/>
</dbReference>
<evidence type="ECO:0000256" key="4">
    <source>
        <dbReference type="ARBA" id="ARBA00015647"/>
    </source>
</evidence>
<dbReference type="NCBIfam" id="TIGR00125">
    <property type="entry name" value="cyt_tran_rel"/>
    <property type="match status" value="1"/>
</dbReference>
<dbReference type="SUPFAM" id="SSF52374">
    <property type="entry name" value="Nucleotidylyl transferase"/>
    <property type="match status" value="1"/>
</dbReference>
<evidence type="ECO:0000256" key="7">
    <source>
        <dbReference type="ARBA" id="ARBA00022741"/>
    </source>
</evidence>
<dbReference type="UniPathway" id="UPA00028">
    <property type="reaction ID" value="UER00005"/>
</dbReference>
<comment type="caution">
    <text evidence="12">The sequence shown here is derived from an EMBL/GenBank/DDBJ whole genome shotgun (WGS) entry which is preliminary data.</text>
</comment>
<dbReference type="GO" id="GO:0015940">
    <property type="term" value="P:pantothenate biosynthetic process"/>
    <property type="evidence" value="ECO:0007669"/>
    <property type="project" value="UniProtKB-UniPathway"/>
</dbReference>
<evidence type="ECO:0000256" key="6">
    <source>
        <dbReference type="ARBA" id="ARBA00022655"/>
    </source>
</evidence>
<dbReference type="NCBIfam" id="TIGR00018">
    <property type="entry name" value="panC"/>
    <property type="match status" value="1"/>
</dbReference>
<dbReference type="Gene3D" id="3.40.50.620">
    <property type="entry name" value="HUPs"/>
    <property type="match status" value="1"/>
</dbReference>
<evidence type="ECO:0000256" key="3">
    <source>
        <dbReference type="ARBA" id="ARBA00012219"/>
    </source>
</evidence>
<dbReference type="EMBL" id="AGNL01010152">
    <property type="protein sequence ID" value="EJK69375.1"/>
    <property type="molecule type" value="Genomic_DNA"/>
</dbReference>
<dbReference type="InterPro" id="IPR004821">
    <property type="entry name" value="Cyt_trans-like"/>
</dbReference>
<protein>
    <recommendedName>
        <fullName evidence="4">Pantoate--beta-alanine ligase</fullName>
        <ecNumber evidence="3">6.3.2.1</ecNumber>
    </recommendedName>
    <alternativeName>
        <fullName evidence="10">Pantoate-activating enzyme</fullName>
    </alternativeName>
    <alternativeName>
        <fullName evidence="9">Pantothenate synthetase</fullName>
    </alternativeName>
</protein>
<sequence>MSEPEGNANDGAAIHPTIGAIRSMRKSLGPATRVGFVPTMGALHEGHLSLARAALEENDIVIASIFVNPTQFGEGEDLDRYPRQLEKDVKLLSEVGVSHVFTPSADSMYKKNHVTYVDPCGFDNTMEGISRPGFFRGVATVVTKLFNIVQPTSAYFGQKDAVQCALIKRITEDLDMDINIKIMDTVREDDGLAMSSRNAYLSEEERRRAPIVYTSLMAAREVFDSRLSRGVETVSADDLREVVEGVLETEPLVTEVQYVAIDDTTTMQPISDVGDGGCVISLACVVGSVRLIDNIVLR</sequence>
<comment type="similarity">
    <text evidence="2">Belongs to the pantothenate synthetase family.</text>
</comment>
<accession>K0SVB4</accession>
<reference evidence="12 13" key="1">
    <citation type="journal article" date="2012" name="Genome Biol.">
        <title>Genome and low-iron response of an oceanic diatom adapted to chronic iron limitation.</title>
        <authorList>
            <person name="Lommer M."/>
            <person name="Specht M."/>
            <person name="Roy A.S."/>
            <person name="Kraemer L."/>
            <person name="Andreson R."/>
            <person name="Gutowska M.A."/>
            <person name="Wolf J."/>
            <person name="Bergner S.V."/>
            <person name="Schilhabel M.B."/>
            <person name="Klostermeier U.C."/>
            <person name="Beiko R.G."/>
            <person name="Rosenstiel P."/>
            <person name="Hippler M."/>
            <person name="Laroche J."/>
        </authorList>
    </citation>
    <scope>NUCLEOTIDE SEQUENCE [LARGE SCALE GENOMIC DNA]</scope>
    <source>
        <strain evidence="12 13">CCMP1005</strain>
    </source>
</reference>
<dbReference type="EC" id="6.3.2.1" evidence="3"/>
<dbReference type="InterPro" id="IPR014729">
    <property type="entry name" value="Rossmann-like_a/b/a_fold"/>
</dbReference>
<dbReference type="Pfam" id="PF02569">
    <property type="entry name" value="Pantoate_ligase"/>
    <property type="match status" value="1"/>
</dbReference>
<gene>
    <name evidence="12" type="ORF">THAOC_09375</name>
</gene>
<evidence type="ECO:0000256" key="1">
    <source>
        <dbReference type="ARBA" id="ARBA00004990"/>
    </source>
</evidence>
<organism evidence="12 13">
    <name type="scientific">Thalassiosira oceanica</name>
    <name type="common">Marine diatom</name>
    <dbReference type="NCBI Taxonomy" id="159749"/>
    <lineage>
        <taxon>Eukaryota</taxon>
        <taxon>Sar</taxon>
        <taxon>Stramenopiles</taxon>
        <taxon>Ochrophyta</taxon>
        <taxon>Bacillariophyta</taxon>
        <taxon>Coscinodiscophyceae</taxon>
        <taxon>Thalassiosirophycidae</taxon>
        <taxon>Thalassiosirales</taxon>
        <taxon>Thalassiosiraceae</taxon>
        <taxon>Thalassiosira</taxon>
    </lineage>
</organism>
<evidence type="ECO:0000256" key="11">
    <source>
        <dbReference type="ARBA" id="ARBA00048258"/>
    </source>
</evidence>
<evidence type="ECO:0000256" key="2">
    <source>
        <dbReference type="ARBA" id="ARBA00009256"/>
    </source>
</evidence>
<dbReference type="GO" id="GO:0004592">
    <property type="term" value="F:pantoate-beta-alanine ligase activity"/>
    <property type="evidence" value="ECO:0007669"/>
    <property type="project" value="UniProtKB-EC"/>
</dbReference>
<evidence type="ECO:0000256" key="9">
    <source>
        <dbReference type="ARBA" id="ARBA00029902"/>
    </source>
</evidence>
<dbReference type="AlphaFoldDB" id="K0SVB4"/>
<evidence type="ECO:0000256" key="8">
    <source>
        <dbReference type="ARBA" id="ARBA00022840"/>
    </source>
</evidence>
<dbReference type="PANTHER" id="PTHR21299">
    <property type="entry name" value="CYTIDYLATE KINASE/PANTOATE-BETA-ALANINE LIGASE"/>
    <property type="match status" value="1"/>
</dbReference>
<comment type="pathway">
    <text evidence="1">Cofactor biosynthesis; (R)-pantothenate biosynthesis; (R)-pantothenate from (R)-pantoate and beta-alanine: step 1/1.</text>
</comment>
<dbReference type="OMA" id="CNHKLEP"/>